<comment type="subunit">
    <text evidence="1 10">Homodimer.</text>
</comment>
<reference evidence="12 13" key="1">
    <citation type="submission" date="2018-08" db="EMBL/GenBank/DDBJ databases">
        <title>Bacillus jemisoniae sp. nov., Bacillus chryseoplanitiae sp. nov., Bacillus resnikiae sp. nov., and Bacillus frankliniae sp. nov., isolated from Viking spacecraft and associated surfaces.</title>
        <authorList>
            <person name="Seuylemezian A."/>
            <person name="Vaishampayan P."/>
        </authorList>
    </citation>
    <scope>NUCLEOTIDE SEQUENCE [LARGE SCALE GENOMIC DNA]</scope>
    <source>
        <strain evidence="12 13">JJ-247</strain>
    </source>
</reference>
<evidence type="ECO:0000256" key="7">
    <source>
        <dbReference type="ARBA" id="ARBA00022801"/>
    </source>
</evidence>
<dbReference type="RefSeq" id="WP_119113732.1">
    <property type="nucleotide sequence ID" value="NZ_CBCSEO010000005.1"/>
</dbReference>
<dbReference type="EC" id="3.1.26.11" evidence="2 10"/>
<comment type="catalytic activity">
    <reaction evidence="10">
        <text>Endonucleolytic cleavage of RNA, removing extra 3' nucleotides from tRNA precursor, generating 3' termini of tRNAs. A 3'-hydroxy group is left at the tRNA terminus and a 5'-phosphoryl group is left at the trailer molecule.</text>
        <dbReference type="EC" id="3.1.26.11"/>
    </reaction>
</comment>
<dbReference type="Pfam" id="PF23023">
    <property type="entry name" value="Anti-Pycsar_Apyc1"/>
    <property type="match status" value="1"/>
</dbReference>
<dbReference type="SMART" id="SM00849">
    <property type="entry name" value="Lactamase_B"/>
    <property type="match status" value="1"/>
</dbReference>
<evidence type="ECO:0000313" key="12">
    <source>
        <dbReference type="EMBL" id="RID83957.1"/>
    </source>
</evidence>
<accession>A0A398B273</accession>
<dbReference type="AlphaFoldDB" id="A0A398B273"/>
<gene>
    <name evidence="10" type="primary">rnz</name>
    <name evidence="12" type="ORF">D1970_15290</name>
</gene>
<proteinExistence type="inferred from homology"/>
<evidence type="ECO:0000256" key="2">
    <source>
        <dbReference type="ARBA" id="ARBA00012477"/>
    </source>
</evidence>
<dbReference type="GO" id="GO:0042802">
    <property type="term" value="F:identical protein binding"/>
    <property type="evidence" value="ECO:0007669"/>
    <property type="project" value="UniProtKB-ARBA"/>
</dbReference>
<organism evidence="12 13">
    <name type="scientific">Mesobacillus zeae</name>
    <dbReference type="NCBI Taxonomy" id="1917180"/>
    <lineage>
        <taxon>Bacteria</taxon>
        <taxon>Bacillati</taxon>
        <taxon>Bacillota</taxon>
        <taxon>Bacilli</taxon>
        <taxon>Bacillales</taxon>
        <taxon>Bacillaceae</taxon>
        <taxon>Mesobacillus</taxon>
    </lineage>
</organism>
<dbReference type="NCBIfam" id="TIGR02651">
    <property type="entry name" value="RNase_Z"/>
    <property type="match status" value="1"/>
</dbReference>
<evidence type="ECO:0000313" key="13">
    <source>
        <dbReference type="Proteomes" id="UP000265816"/>
    </source>
</evidence>
<dbReference type="CDD" id="cd07717">
    <property type="entry name" value="RNaseZ_ZiPD-like_MBL-fold"/>
    <property type="match status" value="1"/>
</dbReference>
<feature type="binding site" evidence="10">
    <location>
        <position position="269"/>
    </location>
    <ligand>
        <name>Zn(2+)</name>
        <dbReference type="ChEBI" id="CHEBI:29105"/>
        <label>2</label>
        <note>catalytic</note>
    </ligand>
</feature>
<dbReference type="HAMAP" id="MF_01818">
    <property type="entry name" value="RNase_Z_BN"/>
    <property type="match status" value="1"/>
</dbReference>
<keyword evidence="4 10" id="KW-0540">Nuclease</keyword>
<dbReference type="PANTHER" id="PTHR46018">
    <property type="entry name" value="ZINC PHOSPHODIESTERASE ELAC PROTEIN 1"/>
    <property type="match status" value="1"/>
</dbReference>
<feature type="binding site" evidence="10">
    <location>
        <position position="211"/>
    </location>
    <ligand>
        <name>Zn(2+)</name>
        <dbReference type="ChEBI" id="CHEBI:29105"/>
        <label>2</label>
        <note>catalytic</note>
    </ligand>
</feature>
<feature type="binding site" evidence="10">
    <location>
        <position position="140"/>
    </location>
    <ligand>
        <name>Zn(2+)</name>
        <dbReference type="ChEBI" id="CHEBI:29105"/>
        <label>1</label>
        <note>catalytic</note>
    </ligand>
</feature>
<keyword evidence="8 10" id="KW-0862">Zinc</keyword>
<feature type="binding site" evidence="10">
    <location>
        <position position="63"/>
    </location>
    <ligand>
        <name>Zn(2+)</name>
        <dbReference type="ChEBI" id="CHEBI:29105"/>
        <label>1</label>
        <note>catalytic</note>
    </ligand>
</feature>
<evidence type="ECO:0000256" key="6">
    <source>
        <dbReference type="ARBA" id="ARBA00022759"/>
    </source>
</evidence>
<feature type="binding site" evidence="10">
    <location>
        <position position="68"/>
    </location>
    <ligand>
        <name>Zn(2+)</name>
        <dbReference type="ChEBI" id="CHEBI:29105"/>
        <label>2</label>
        <note>catalytic</note>
    </ligand>
</feature>
<feature type="binding site" evidence="10">
    <location>
        <position position="211"/>
    </location>
    <ligand>
        <name>Zn(2+)</name>
        <dbReference type="ChEBI" id="CHEBI:29105"/>
        <label>1</label>
        <note>catalytic</note>
    </ligand>
</feature>
<dbReference type="Gene3D" id="3.60.15.10">
    <property type="entry name" value="Ribonuclease Z/Hydroxyacylglutathione hydrolase-like"/>
    <property type="match status" value="1"/>
</dbReference>
<evidence type="ECO:0000256" key="3">
    <source>
        <dbReference type="ARBA" id="ARBA00022694"/>
    </source>
</evidence>
<evidence type="ECO:0000256" key="5">
    <source>
        <dbReference type="ARBA" id="ARBA00022723"/>
    </source>
</evidence>
<feature type="binding site" evidence="10">
    <location>
        <position position="65"/>
    </location>
    <ligand>
        <name>Zn(2+)</name>
        <dbReference type="ChEBI" id="CHEBI:29105"/>
        <label>1</label>
        <note>catalytic</note>
    </ligand>
</feature>
<keyword evidence="7 10" id="KW-0378">Hydrolase</keyword>
<comment type="cofactor">
    <cofactor evidence="10">
        <name>Zn(2+)</name>
        <dbReference type="ChEBI" id="CHEBI:29105"/>
    </cofactor>
    <text evidence="10">Binds 2 Zn(2+) ions.</text>
</comment>
<dbReference type="NCBIfam" id="NF000801">
    <property type="entry name" value="PRK00055.1-3"/>
    <property type="match status" value="1"/>
</dbReference>
<dbReference type="InterPro" id="IPR013471">
    <property type="entry name" value="RNase_Z/BN"/>
</dbReference>
<keyword evidence="6 10" id="KW-0255">Endonuclease</keyword>
<evidence type="ECO:0000256" key="9">
    <source>
        <dbReference type="ARBA" id="ARBA00057812"/>
    </source>
</evidence>
<evidence type="ECO:0000259" key="11">
    <source>
        <dbReference type="SMART" id="SM00849"/>
    </source>
</evidence>
<evidence type="ECO:0000256" key="8">
    <source>
        <dbReference type="ARBA" id="ARBA00022833"/>
    </source>
</evidence>
<dbReference type="InterPro" id="IPR036866">
    <property type="entry name" value="RibonucZ/Hydroxyglut_hydro"/>
</dbReference>
<dbReference type="EMBL" id="QWVT01000024">
    <property type="protein sequence ID" value="RID83957.1"/>
    <property type="molecule type" value="Genomic_DNA"/>
</dbReference>
<dbReference type="Proteomes" id="UP000265816">
    <property type="component" value="Unassembled WGS sequence"/>
</dbReference>
<feature type="binding site" evidence="10">
    <location>
        <position position="67"/>
    </location>
    <ligand>
        <name>Zn(2+)</name>
        <dbReference type="ChEBI" id="CHEBI:29105"/>
        <label>2</label>
        <note>catalytic</note>
    </ligand>
</feature>
<dbReference type="InterPro" id="IPR001279">
    <property type="entry name" value="Metallo-B-lactamas"/>
</dbReference>
<dbReference type="FunFam" id="3.60.15.10:FF:000002">
    <property type="entry name" value="Ribonuclease Z"/>
    <property type="match status" value="1"/>
</dbReference>
<evidence type="ECO:0000256" key="10">
    <source>
        <dbReference type="HAMAP-Rule" id="MF_01818"/>
    </source>
</evidence>
<comment type="function">
    <text evidence="9 10">Zinc phosphodiesterase, which displays some tRNA 3'-processing endonuclease activity. Probably involved in tRNA maturation, by removing a 3'-trailer from precursor tRNA.</text>
</comment>
<feature type="domain" description="Metallo-beta-lactamase" evidence="11">
    <location>
        <begin position="18"/>
        <end position="269"/>
    </location>
</feature>
<evidence type="ECO:0000256" key="1">
    <source>
        <dbReference type="ARBA" id="ARBA00011738"/>
    </source>
</evidence>
<evidence type="ECO:0000256" key="4">
    <source>
        <dbReference type="ARBA" id="ARBA00022722"/>
    </source>
</evidence>
<keyword evidence="13" id="KW-1185">Reference proteome</keyword>
<protein>
    <recommendedName>
        <fullName evidence="2 10">Ribonuclease Z</fullName>
        <shortName evidence="10">RNase Z</shortName>
        <ecNumber evidence="2 10">3.1.26.11</ecNumber>
    </recommendedName>
    <alternativeName>
        <fullName evidence="10">tRNA 3 endonuclease</fullName>
    </alternativeName>
    <alternativeName>
        <fullName evidence="10">tRNase Z</fullName>
    </alternativeName>
</protein>
<feature type="active site" description="Proton acceptor" evidence="10">
    <location>
        <position position="67"/>
    </location>
</feature>
<dbReference type="PANTHER" id="PTHR46018:SF2">
    <property type="entry name" value="ZINC PHOSPHODIESTERASE ELAC PROTEIN 1"/>
    <property type="match status" value="1"/>
</dbReference>
<keyword evidence="5 10" id="KW-0479">Metal-binding</keyword>
<keyword evidence="3 10" id="KW-0819">tRNA processing</keyword>
<dbReference type="OrthoDB" id="9800940at2"/>
<comment type="caution">
    <text evidence="12">The sequence shown here is derived from an EMBL/GenBank/DDBJ whole genome shotgun (WGS) entry which is preliminary data.</text>
</comment>
<sequence>MDLFFLGTGAGVPAKLRNVTSIALKLLEERGEVWLFDCGEATQHQILHTGIRPRRIEKVFITHLHGDHLYGLPGLLASRSFQGGTSKVTVYGPKGLKEYLRVTLDVCKTYLKYPLEVVEIEEGKVFEDGQFTVEARLLEHGIPSYGYRIMEKDRPGTLLADKLKEAGVKPGPIYKKIKDGEEVVLDNGQILNPADFLGPAQKGRTVAILGDTRQCENAGLLAADADLLVHEATFAGGEEHLAHEYYHSTTIQAASTAKEAGAAKLCLTHISSRYDRNDWKTLEQEAMTVFSETIMAEDFMEIHVPFKGDKEE</sequence>
<name>A0A398B273_9BACI</name>
<comment type="similarity">
    <text evidence="10">Belongs to the RNase Z family.</text>
</comment>
<dbReference type="GO" id="GO:0008270">
    <property type="term" value="F:zinc ion binding"/>
    <property type="evidence" value="ECO:0007669"/>
    <property type="project" value="UniProtKB-UniRule"/>
</dbReference>
<dbReference type="GO" id="GO:0042781">
    <property type="term" value="F:3'-tRNA processing endoribonuclease activity"/>
    <property type="evidence" value="ECO:0007669"/>
    <property type="project" value="UniProtKB-UniRule"/>
</dbReference>
<dbReference type="SUPFAM" id="SSF56281">
    <property type="entry name" value="Metallo-hydrolase/oxidoreductase"/>
    <property type="match status" value="1"/>
</dbReference>